<dbReference type="GeneID" id="57428393"/>
<gene>
    <name evidence="10" type="primary">papA</name>
    <name evidence="9" type="ORF">DN603_26590</name>
    <name evidence="7" type="ORF">I8Y23_002970</name>
    <name evidence="11" type="ORF">NCTC12998_01706</name>
    <name evidence="10" type="ORF">SAMEA2273876_01862</name>
    <name evidence="8" type="ORF">U5E74_15370</name>
</gene>
<feature type="signal peptide" evidence="5">
    <location>
        <begin position="1"/>
        <end position="19"/>
    </location>
</feature>
<dbReference type="InterPro" id="IPR036937">
    <property type="entry name" value="Adhesion_dom_fimbrial_sf"/>
</dbReference>
<organism evidence="9 13">
    <name type="scientific">Raoultella planticola</name>
    <name type="common">Klebsiella planticola</name>
    <dbReference type="NCBI Taxonomy" id="575"/>
    <lineage>
        <taxon>Bacteria</taxon>
        <taxon>Pseudomonadati</taxon>
        <taxon>Pseudomonadota</taxon>
        <taxon>Gammaproteobacteria</taxon>
        <taxon>Enterobacterales</taxon>
        <taxon>Enterobacteriaceae</taxon>
        <taxon>Klebsiella/Raoultella group</taxon>
        <taxon>Raoultella</taxon>
    </lineage>
</organism>
<dbReference type="PANTHER" id="PTHR33420">
    <property type="entry name" value="FIMBRIAL SUBUNIT ELFA-RELATED"/>
    <property type="match status" value="1"/>
</dbReference>
<comment type="similarity">
    <text evidence="2">Belongs to the fimbrial protein family.</text>
</comment>
<dbReference type="EMBL" id="DACSEA010000010">
    <property type="protein sequence ID" value="HAT1606647.1"/>
    <property type="molecule type" value="Genomic_DNA"/>
</dbReference>
<dbReference type="Proteomes" id="UP000288843">
    <property type="component" value="Unassembled WGS sequence"/>
</dbReference>
<evidence type="ECO:0000256" key="3">
    <source>
        <dbReference type="ARBA" id="ARBA00022729"/>
    </source>
</evidence>
<reference evidence="7" key="2">
    <citation type="journal article" date="2018" name="Genome Biol.">
        <title>SKESA: strategic k-mer extension for scrupulous assemblies.</title>
        <authorList>
            <person name="Souvorov A."/>
            <person name="Agarwala R."/>
            <person name="Lipman D.J."/>
        </authorList>
    </citation>
    <scope>NUCLEOTIDE SEQUENCE</scope>
    <source>
        <strain evidence="7">MISC063</strain>
    </source>
</reference>
<dbReference type="RefSeq" id="WP_032689875.1">
    <property type="nucleotide sequence ID" value="NZ_ABZSJN020000491.1"/>
</dbReference>
<dbReference type="Proteomes" id="UP000345637">
    <property type="component" value="Unassembled WGS sequence"/>
</dbReference>
<dbReference type="InterPro" id="IPR000259">
    <property type="entry name" value="Adhesion_dom_fimbrial"/>
</dbReference>
<keyword evidence="4" id="KW-0281">Fimbrium</keyword>
<keyword evidence="15" id="KW-1185">Reference proteome</keyword>
<dbReference type="Proteomes" id="UP000864422">
    <property type="component" value="Unassembled WGS sequence"/>
</dbReference>
<evidence type="ECO:0000256" key="5">
    <source>
        <dbReference type="SAM" id="SignalP"/>
    </source>
</evidence>
<sequence>MKKRLCILLLAGCSCSIQADNGHHDMSHVSGEYGDVRFHGRVYVSPCVLDMASRDQSINLGDIPASAFHQAGDRSRPVLVTLFLNDCLKGSSHTIRDLPGQTSATPPLARSTREQGISLTLMAEGAWENSDLARIHGDVQGAGIRVMTEHQQLIHLNQPQRMWMIKPGNNALHFLAALESTGPEVSAGAFQGLLRLKLEYL</sequence>
<evidence type="ECO:0000313" key="7">
    <source>
        <dbReference type="EMBL" id="HAT1606647.1"/>
    </source>
</evidence>
<evidence type="ECO:0000313" key="10">
    <source>
        <dbReference type="EMBL" id="SBL85037.1"/>
    </source>
</evidence>
<evidence type="ECO:0000313" key="12">
    <source>
        <dbReference type="Proteomes" id="UP000078124"/>
    </source>
</evidence>
<protein>
    <submittedName>
        <fullName evidence="8 9">Fimbrial protein</fullName>
    </submittedName>
    <submittedName>
        <fullName evidence="11">Pap fimbrial major pilin protein</fullName>
    </submittedName>
</protein>
<name>A0A443VFB9_RAOPL</name>
<reference evidence="10 12" key="1">
    <citation type="submission" date="2016-05" db="EMBL/GenBank/DDBJ databases">
        <authorList>
            <consortium name="Pathogen Informatics"/>
        </authorList>
    </citation>
    <scope>NUCLEOTIDE SEQUENCE [LARGE SCALE GENOMIC DNA]</scope>
    <source>
        <strain evidence="10 12">2880STDY5682802</strain>
        <strain evidence="11 14">NCTC12998</strain>
    </source>
</reference>
<dbReference type="KEGG" id="rpln:B1209_24960"/>
<keyword evidence="3 5" id="KW-0732">Signal</keyword>
<dbReference type="EMBL" id="JAXUDK010000009">
    <property type="protein sequence ID" value="MDZ7467018.1"/>
    <property type="molecule type" value="Genomic_DNA"/>
</dbReference>
<dbReference type="PROSITE" id="PS51257">
    <property type="entry name" value="PROKAR_LIPOPROTEIN"/>
    <property type="match status" value="1"/>
</dbReference>
<evidence type="ECO:0000313" key="14">
    <source>
        <dbReference type="Proteomes" id="UP000345637"/>
    </source>
</evidence>
<reference evidence="8 15" key="5">
    <citation type="submission" date="2023-12" db="EMBL/GenBank/DDBJ databases">
        <title>N/s.</title>
        <authorList>
            <person name="Dale J."/>
        </authorList>
    </citation>
    <scope>NUCLEOTIDE SEQUENCE [LARGE SCALE GENOMIC DNA]</scope>
    <source>
        <strain evidence="8 15">2023EL-01226</strain>
    </source>
</reference>
<evidence type="ECO:0000313" key="8">
    <source>
        <dbReference type="EMBL" id="MDZ7467018.1"/>
    </source>
</evidence>
<dbReference type="Pfam" id="PF00419">
    <property type="entry name" value="Fimbrial"/>
    <property type="match status" value="1"/>
</dbReference>
<feature type="chain" id="PRO_5044603827" evidence="5">
    <location>
        <begin position="20"/>
        <end position="201"/>
    </location>
</feature>
<comment type="subcellular location">
    <subcellularLocation>
        <location evidence="1">Fimbrium</location>
    </subcellularLocation>
</comment>
<evidence type="ECO:0000313" key="15">
    <source>
        <dbReference type="Proteomes" id="UP001293169"/>
    </source>
</evidence>
<reference evidence="7" key="4">
    <citation type="submission" date="2020-11" db="EMBL/GenBank/DDBJ databases">
        <authorList>
            <consortium name="NCBI Pathogen Detection Project"/>
        </authorList>
    </citation>
    <scope>NUCLEOTIDE SEQUENCE</scope>
    <source>
        <strain evidence="7">MISC063</strain>
    </source>
</reference>
<evidence type="ECO:0000313" key="11">
    <source>
        <dbReference type="EMBL" id="VFS62102.1"/>
    </source>
</evidence>
<proteinExistence type="inferred from homology"/>
<reference evidence="9 13" key="3">
    <citation type="submission" date="2018-06" db="EMBL/GenBank/DDBJ databases">
        <title>Carbapenemase-producing Enterobacteriaceae present in wastewater treatment plant effluent and nearby surface waters in the US.</title>
        <authorList>
            <person name="Mathys D.A."/>
            <person name="Mollenkopf D.F."/>
            <person name="Feicht S.M."/>
            <person name="Adams R.J."/>
            <person name="Albers A.L."/>
            <person name="Stuever D.M."/>
            <person name="Daniels J.B."/>
            <person name="Wittum T.E."/>
        </authorList>
    </citation>
    <scope>NUCLEOTIDE SEQUENCE [LARGE SCALE GENOMIC DNA]</scope>
    <source>
        <strain evidence="9 13">GEO_47_Down_B</strain>
    </source>
</reference>
<dbReference type="EMBL" id="QKOX01000041">
    <property type="protein sequence ID" value="RWT16440.1"/>
    <property type="molecule type" value="Genomic_DNA"/>
</dbReference>
<evidence type="ECO:0000256" key="1">
    <source>
        <dbReference type="ARBA" id="ARBA00004561"/>
    </source>
</evidence>
<feature type="domain" description="Fimbrial-type adhesion" evidence="6">
    <location>
        <begin position="38"/>
        <end position="200"/>
    </location>
</feature>
<dbReference type="Gene3D" id="2.60.40.1090">
    <property type="entry name" value="Fimbrial-type adhesion domain"/>
    <property type="match status" value="1"/>
</dbReference>
<accession>A0A443VFB9</accession>
<evidence type="ECO:0000256" key="4">
    <source>
        <dbReference type="ARBA" id="ARBA00023263"/>
    </source>
</evidence>
<dbReference type="EMBL" id="CAADJE010000020">
    <property type="protein sequence ID" value="VFS62102.1"/>
    <property type="molecule type" value="Genomic_DNA"/>
</dbReference>
<dbReference type="EMBL" id="FLAC01000005">
    <property type="protein sequence ID" value="SBL85037.1"/>
    <property type="molecule type" value="Genomic_DNA"/>
</dbReference>
<dbReference type="SUPFAM" id="SSF49401">
    <property type="entry name" value="Bacterial adhesins"/>
    <property type="match status" value="1"/>
</dbReference>
<dbReference type="InterPro" id="IPR008966">
    <property type="entry name" value="Adhesion_dom_sf"/>
</dbReference>
<dbReference type="GO" id="GO:0043709">
    <property type="term" value="P:cell adhesion involved in single-species biofilm formation"/>
    <property type="evidence" value="ECO:0007669"/>
    <property type="project" value="TreeGrafter"/>
</dbReference>
<dbReference type="Proteomes" id="UP001293169">
    <property type="component" value="Unassembled WGS sequence"/>
</dbReference>
<evidence type="ECO:0000313" key="9">
    <source>
        <dbReference type="EMBL" id="RWT16440.1"/>
    </source>
</evidence>
<evidence type="ECO:0000259" key="6">
    <source>
        <dbReference type="Pfam" id="PF00419"/>
    </source>
</evidence>
<dbReference type="Proteomes" id="UP000078124">
    <property type="component" value="Unassembled WGS sequence"/>
</dbReference>
<evidence type="ECO:0000256" key="2">
    <source>
        <dbReference type="ARBA" id="ARBA00006671"/>
    </source>
</evidence>
<dbReference type="AlphaFoldDB" id="A0A443VFB9"/>
<evidence type="ECO:0000313" key="13">
    <source>
        <dbReference type="Proteomes" id="UP000288843"/>
    </source>
</evidence>
<dbReference type="PANTHER" id="PTHR33420:SF12">
    <property type="entry name" value="FIMBRIN-LIKE PROTEIN FIMI-RELATED"/>
    <property type="match status" value="1"/>
</dbReference>
<dbReference type="InterPro" id="IPR050263">
    <property type="entry name" value="Bact_Fimbrial_Adh_Pro"/>
</dbReference>
<dbReference type="GO" id="GO:0009289">
    <property type="term" value="C:pilus"/>
    <property type="evidence" value="ECO:0007669"/>
    <property type="project" value="UniProtKB-SubCell"/>
</dbReference>